<evidence type="ECO:0000256" key="2">
    <source>
        <dbReference type="ARBA" id="ARBA00022670"/>
    </source>
</evidence>
<gene>
    <name evidence="5" type="ORF">brsh051_12360</name>
</gene>
<proteinExistence type="inferred from homology"/>
<dbReference type="Gene3D" id="3.40.50.880">
    <property type="match status" value="1"/>
</dbReference>
<evidence type="ECO:0000256" key="4">
    <source>
        <dbReference type="ARBA" id="ARBA00022825"/>
    </source>
</evidence>
<evidence type="ECO:0000256" key="1">
    <source>
        <dbReference type="ARBA" id="ARBA00006534"/>
    </source>
</evidence>
<keyword evidence="2" id="KW-0645">Protease</keyword>
<dbReference type="GO" id="GO:0006508">
    <property type="term" value="P:proteolysis"/>
    <property type="evidence" value="ECO:0007669"/>
    <property type="project" value="UniProtKB-KW"/>
</dbReference>
<dbReference type="InterPro" id="IPR005320">
    <property type="entry name" value="Peptidase_S51"/>
</dbReference>
<reference evidence="5" key="1">
    <citation type="journal article" date="2024" name="Int. J. Syst. Evol. Microbiol.">
        <title>Brooklawnia propionicigenes sp. nov., a facultatively anaerobic, propionate-producing bacterium isolated from a methanogenic reactor treating waste from cattle farms.</title>
        <authorList>
            <person name="Akita Y."/>
            <person name="Ueki A."/>
            <person name="Tonouchi A."/>
            <person name="Sugawara Y."/>
            <person name="Honma S."/>
            <person name="Kaku N."/>
            <person name="Ueki K."/>
        </authorList>
    </citation>
    <scope>NUCLEOTIDE SEQUENCE</scope>
    <source>
        <strain evidence="5">SH051</strain>
    </source>
</reference>
<evidence type="ECO:0008006" key="7">
    <source>
        <dbReference type="Google" id="ProtNLM"/>
    </source>
</evidence>
<dbReference type="InterPro" id="IPR029062">
    <property type="entry name" value="Class_I_gatase-like"/>
</dbReference>
<evidence type="ECO:0000313" key="6">
    <source>
        <dbReference type="Proteomes" id="UP001431656"/>
    </source>
</evidence>
<evidence type="ECO:0000313" key="5">
    <source>
        <dbReference type="EMBL" id="BEH01955.1"/>
    </source>
</evidence>
<organism evidence="5 6">
    <name type="scientific">Brooklawnia propionicigenes</name>
    <dbReference type="NCBI Taxonomy" id="3041175"/>
    <lineage>
        <taxon>Bacteria</taxon>
        <taxon>Bacillati</taxon>
        <taxon>Actinomycetota</taxon>
        <taxon>Actinomycetes</taxon>
        <taxon>Propionibacteriales</taxon>
        <taxon>Propionibacteriaceae</taxon>
        <taxon>Brooklawnia</taxon>
    </lineage>
</organism>
<dbReference type="RefSeq" id="WP_286268270.1">
    <property type="nucleotide sequence ID" value="NZ_AP028056.1"/>
</dbReference>
<accession>A0AAN0KBE4</accession>
<protein>
    <recommendedName>
        <fullName evidence="7">Peptidase E</fullName>
    </recommendedName>
</protein>
<dbReference type="KEGG" id="broo:brsh051_12360"/>
<keyword evidence="6" id="KW-1185">Reference proteome</keyword>
<comment type="similarity">
    <text evidence="1">Belongs to the peptidase S51 family.</text>
</comment>
<sequence>MTLYLVGGGPSQALAPVLDAFVEEVRARGKRVAIALLGSAEESAAVLDAYADPITSRFPGALIEPIWLTDEDEGPIEWPADPENLAGLVVGGGWTPGYLEALTGWREMISTLLRRGVPYLGWSAGAMVVGRHAIVGGWQHRGRQVVPEIVGEGSTELDIRDGLALIGPSIETHADTQYLLGRALAALQTGPMRSIAAIDEETALVVDVTSGRSKVLGRGRVTWVSADGDRFVVRFEPRDSQPADES</sequence>
<dbReference type="Proteomes" id="UP001431656">
    <property type="component" value="Chromosome"/>
</dbReference>
<dbReference type="Pfam" id="PF03575">
    <property type="entry name" value="Peptidase_S51"/>
    <property type="match status" value="1"/>
</dbReference>
<dbReference type="SUPFAM" id="SSF52317">
    <property type="entry name" value="Class I glutamine amidotransferase-like"/>
    <property type="match status" value="1"/>
</dbReference>
<keyword evidence="4" id="KW-0720">Serine protease</keyword>
<evidence type="ECO:0000256" key="3">
    <source>
        <dbReference type="ARBA" id="ARBA00022801"/>
    </source>
</evidence>
<dbReference type="AlphaFoldDB" id="A0AAN0KBE4"/>
<name>A0AAN0KBE4_9ACTN</name>
<dbReference type="EMBL" id="AP028056">
    <property type="protein sequence ID" value="BEH01955.1"/>
    <property type="molecule type" value="Genomic_DNA"/>
</dbReference>
<keyword evidence="3" id="KW-0378">Hydrolase</keyword>
<dbReference type="GO" id="GO:0008236">
    <property type="term" value="F:serine-type peptidase activity"/>
    <property type="evidence" value="ECO:0007669"/>
    <property type="project" value="UniProtKB-KW"/>
</dbReference>